<protein>
    <submittedName>
        <fullName evidence="2">Uncharacterized protein</fullName>
    </submittedName>
</protein>
<feature type="compositionally biased region" description="Basic residues" evidence="1">
    <location>
        <begin position="160"/>
        <end position="175"/>
    </location>
</feature>
<reference evidence="2 3" key="1">
    <citation type="submission" date="2017-06" db="EMBL/GenBank/DDBJ databases">
        <title>Ensifer strains isolated from leguminous trees and herbs display diverse denitrification phenotypes with some acting as strong N2O sinks.</title>
        <authorList>
            <person name="Woliy K."/>
            <person name="Mania D."/>
            <person name="Bakken L.R."/>
            <person name="Frostegard A."/>
        </authorList>
    </citation>
    <scope>NUCLEOTIDE SEQUENCE [LARGE SCALE GENOMIC DNA]</scope>
    <source>
        <strain evidence="2 3">AC50a</strain>
    </source>
</reference>
<comment type="caution">
    <text evidence="2">The sequence shown here is derived from an EMBL/GenBank/DDBJ whole genome shotgun (WGS) entry which is preliminary data.</text>
</comment>
<dbReference type="AlphaFoldDB" id="A0A2J0Z8D9"/>
<gene>
    <name evidence="2" type="ORF">CEJ86_00820</name>
</gene>
<evidence type="ECO:0000313" key="2">
    <source>
        <dbReference type="EMBL" id="PJR16786.1"/>
    </source>
</evidence>
<accession>A0A2J0Z8D9</accession>
<evidence type="ECO:0000256" key="1">
    <source>
        <dbReference type="SAM" id="MobiDB-lite"/>
    </source>
</evidence>
<evidence type="ECO:0000313" key="3">
    <source>
        <dbReference type="Proteomes" id="UP000231987"/>
    </source>
</evidence>
<dbReference type="Proteomes" id="UP000231987">
    <property type="component" value="Unassembled WGS sequence"/>
</dbReference>
<sequence>MSDDQDRPKLTVVAENSRKQIDANLLQEQLDYALLVLAANVIRVVRGAGKPDDIIFQCNDVVKAAVEYKDKVGRFVSSHSVAGALRLPRERVDDYDSFHGQRQLAMREMMDGSLQVVASRLLGQLTQEHRGEREMFEAFRDLERIYQDLRKQREAEAKAARTRAAPKRKQAKRKKNDPPVL</sequence>
<feature type="region of interest" description="Disordered" evidence="1">
    <location>
        <begin position="154"/>
        <end position="181"/>
    </location>
</feature>
<dbReference type="EMBL" id="NJGD01000001">
    <property type="protein sequence ID" value="PJR16786.1"/>
    <property type="molecule type" value="Genomic_DNA"/>
</dbReference>
<organism evidence="2 3">
    <name type="scientific">Rhizobium meliloti</name>
    <name type="common">Ensifer meliloti</name>
    <name type="synonym">Sinorhizobium meliloti</name>
    <dbReference type="NCBI Taxonomy" id="382"/>
    <lineage>
        <taxon>Bacteria</taxon>
        <taxon>Pseudomonadati</taxon>
        <taxon>Pseudomonadota</taxon>
        <taxon>Alphaproteobacteria</taxon>
        <taxon>Hyphomicrobiales</taxon>
        <taxon>Rhizobiaceae</taxon>
        <taxon>Sinorhizobium/Ensifer group</taxon>
        <taxon>Sinorhizobium</taxon>
    </lineage>
</organism>
<dbReference type="RefSeq" id="WP_100669381.1">
    <property type="nucleotide sequence ID" value="NZ_NJGD01000001.1"/>
</dbReference>
<proteinExistence type="predicted"/>
<name>A0A2J0Z8D9_RHIML</name>